<gene>
    <name evidence="2" type="ORF">TGEB3V08_LOCUS9817</name>
</gene>
<feature type="compositionally biased region" description="Polar residues" evidence="1">
    <location>
        <begin position="1"/>
        <end position="13"/>
    </location>
</feature>
<protein>
    <submittedName>
        <fullName evidence="2">Uncharacterized protein</fullName>
    </submittedName>
</protein>
<proteinExistence type="predicted"/>
<name>A0A7R9K653_TIMGE</name>
<feature type="compositionally biased region" description="Basic and acidic residues" evidence="1">
    <location>
        <begin position="29"/>
        <end position="40"/>
    </location>
</feature>
<dbReference type="AlphaFoldDB" id="A0A7R9K653"/>
<organism evidence="2">
    <name type="scientific">Timema genevievae</name>
    <name type="common">Walking stick</name>
    <dbReference type="NCBI Taxonomy" id="629358"/>
    <lineage>
        <taxon>Eukaryota</taxon>
        <taxon>Metazoa</taxon>
        <taxon>Ecdysozoa</taxon>
        <taxon>Arthropoda</taxon>
        <taxon>Hexapoda</taxon>
        <taxon>Insecta</taxon>
        <taxon>Pterygota</taxon>
        <taxon>Neoptera</taxon>
        <taxon>Polyneoptera</taxon>
        <taxon>Phasmatodea</taxon>
        <taxon>Timematodea</taxon>
        <taxon>Timematoidea</taxon>
        <taxon>Timematidae</taxon>
        <taxon>Timema</taxon>
    </lineage>
</organism>
<accession>A0A7R9K653</accession>
<feature type="compositionally biased region" description="Polar residues" evidence="1">
    <location>
        <begin position="44"/>
        <end position="57"/>
    </location>
</feature>
<dbReference type="EMBL" id="OE844860">
    <property type="protein sequence ID" value="CAD7606361.1"/>
    <property type="molecule type" value="Genomic_DNA"/>
</dbReference>
<evidence type="ECO:0000256" key="1">
    <source>
        <dbReference type="SAM" id="MobiDB-lite"/>
    </source>
</evidence>
<reference evidence="2" key="1">
    <citation type="submission" date="2020-11" db="EMBL/GenBank/DDBJ databases">
        <authorList>
            <person name="Tran Van P."/>
        </authorList>
    </citation>
    <scope>NUCLEOTIDE SEQUENCE</scope>
</reference>
<feature type="region of interest" description="Disordered" evidence="1">
    <location>
        <begin position="1"/>
        <end position="57"/>
    </location>
</feature>
<evidence type="ECO:0000313" key="2">
    <source>
        <dbReference type="EMBL" id="CAD7606361.1"/>
    </source>
</evidence>
<sequence length="93" mass="10601">MGTETNKFGQEPTSLDKDQHVWNTGNGVRGREGCQREGRGGAKPTTNQRSTTTLRNNQSERDYNITCEYRALWELCDSIYHPSRCSKMNTTDL</sequence>